<accession>A0A2T3W4U2</accession>
<evidence type="ECO:0000256" key="4">
    <source>
        <dbReference type="ARBA" id="ARBA00023136"/>
    </source>
</evidence>
<gene>
    <name evidence="8" type="ORF">C8263_15710</name>
</gene>
<feature type="compositionally biased region" description="Low complexity" evidence="5">
    <location>
        <begin position="25"/>
        <end position="34"/>
    </location>
</feature>
<proteinExistence type="predicted"/>
<dbReference type="Proteomes" id="UP000240317">
    <property type="component" value="Unassembled WGS sequence"/>
</dbReference>
<evidence type="ECO:0000256" key="5">
    <source>
        <dbReference type="SAM" id="MobiDB-lite"/>
    </source>
</evidence>
<feature type="transmembrane region" description="Helical" evidence="6">
    <location>
        <begin position="172"/>
        <end position="191"/>
    </location>
</feature>
<reference evidence="8 9" key="1">
    <citation type="submission" date="2018-03" db="EMBL/GenBank/DDBJ databases">
        <title>Draft genome of Deinococcus sp. OD32.</title>
        <authorList>
            <person name="Wang X.-P."/>
            <person name="Du Z.-J."/>
        </authorList>
    </citation>
    <scope>NUCLEOTIDE SEQUENCE [LARGE SCALE GENOMIC DNA]</scope>
    <source>
        <strain evidence="8 9">OD32</strain>
    </source>
</reference>
<feature type="transmembrane region" description="Helical" evidence="6">
    <location>
        <begin position="229"/>
        <end position="249"/>
    </location>
</feature>
<sequence>MTNPEDNTSGTPSAAPSWVDEVLGPASPAPATAPGDLRIPDSGRPAAPAPAWVDEVGAPGRVGAQPSPPPASPAAPAWADEVTRPARGGPSPWPEDRPVAPAAPTSSPQDDWVTHATGGARHPTIPQGPPTAHAEPVRPFDHFGDPARQMAPAYRQSGHHSGFSGEVAQKKLIAGLLGIFLGSLGIHKLYLGNTTPGLIMLGLNIGVWVVALLLGLLTFGVALFVTVPLAGLVSSGLGLLGLVEGILYLTKSDPDFQRDYVLGQKPWL</sequence>
<comment type="subcellular location">
    <subcellularLocation>
        <location evidence="1">Membrane</location>
        <topology evidence="1">Multi-pass membrane protein</topology>
    </subcellularLocation>
</comment>
<feature type="transmembrane region" description="Helical" evidence="6">
    <location>
        <begin position="198"/>
        <end position="223"/>
    </location>
</feature>
<feature type="region of interest" description="Disordered" evidence="5">
    <location>
        <begin position="1"/>
        <end position="148"/>
    </location>
</feature>
<dbReference type="OrthoDB" id="9816361at2"/>
<evidence type="ECO:0000256" key="2">
    <source>
        <dbReference type="ARBA" id="ARBA00022692"/>
    </source>
</evidence>
<comment type="caution">
    <text evidence="8">The sequence shown here is derived from an EMBL/GenBank/DDBJ whole genome shotgun (WGS) entry which is preliminary data.</text>
</comment>
<keyword evidence="4 6" id="KW-0472">Membrane</keyword>
<evidence type="ECO:0000256" key="1">
    <source>
        <dbReference type="ARBA" id="ARBA00004141"/>
    </source>
</evidence>
<keyword evidence="2 6" id="KW-0812">Transmembrane</keyword>
<dbReference type="GO" id="GO:0016020">
    <property type="term" value="C:membrane"/>
    <property type="evidence" value="ECO:0007669"/>
    <property type="project" value="UniProtKB-SubCell"/>
</dbReference>
<keyword evidence="3 6" id="KW-1133">Transmembrane helix</keyword>
<name>A0A2T3W4U2_9DEIO</name>
<dbReference type="RefSeq" id="WP_107139096.1">
    <property type="nucleotide sequence ID" value="NZ_PYSV01000018.1"/>
</dbReference>
<feature type="compositionally biased region" description="Polar residues" evidence="5">
    <location>
        <begin position="1"/>
        <end position="14"/>
    </location>
</feature>
<evidence type="ECO:0000313" key="8">
    <source>
        <dbReference type="EMBL" id="PTA66908.1"/>
    </source>
</evidence>
<dbReference type="AlphaFoldDB" id="A0A2T3W4U2"/>
<keyword evidence="9" id="KW-1185">Reference proteome</keyword>
<feature type="compositionally biased region" description="Basic and acidic residues" evidence="5">
    <location>
        <begin position="135"/>
        <end position="145"/>
    </location>
</feature>
<dbReference type="EMBL" id="PYSV01000018">
    <property type="protein sequence ID" value="PTA66908.1"/>
    <property type="molecule type" value="Genomic_DNA"/>
</dbReference>
<dbReference type="InterPro" id="IPR007829">
    <property type="entry name" value="TM2"/>
</dbReference>
<evidence type="ECO:0000256" key="3">
    <source>
        <dbReference type="ARBA" id="ARBA00022989"/>
    </source>
</evidence>
<organism evidence="8 9">
    <name type="scientific">Deinococcus arcticus</name>
    <dbReference type="NCBI Taxonomy" id="2136176"/>
    <lineage>
        <taxon>Bacteria</taxon>
        <taxon>Thermotogati</taxon>
        <taxon>Deinococcota</taxon>
        <taxon>Deinococci</taxon>
        <taxon>Deinococcales</taxon>
        <taxon>Deinococcaceae</taxon>
        <taxon>Deinococcus</taxon>
    </lineage>
</organism>
<feature type="domain" description="TM2" evidence="7">
    <location>
        <begin position="169"/>
        <end position="213"/>
    </location>
</feature>
<evidence type="ECO:0000313" key="9">
    <source>
        <dbReference type="Proteomes" id="UP000240317"/>
    </source>
</evidence>
<evidence type="ECO:0000256" key="6">
    <source>
        <dbReference type="SAM" id="Phobius"/>
    </source>
</evidence>
<evidence type="ECO:0000259" key="7">
    <source>
        <dbReference type="Pfam" id="PF05154"/>
    </source>
</evidence>
<protein>
    <recommendedName>
        <fullName evidence="7">TM2 domain-containing protein</fullName>
    </recommendedName>
</protein>
<dbReference type="Pfam" id="PF05154">
    <property type="entry name" value="TM2"/>
    <property type="match status" value="1"/>
</dbReference>